<dbReference type="Gene3D" id="2.40.320.10">
    <property type="entry name" value="Hypothetical Protein Pfu-838710-001"/>
    <property type="match status" value="1"/>
</dbReference>
<dbReference type="SUPFAM" id="SSF55154">
    <property type="entry name" value="CYTH-like phosphatases"/>
    <property type="match status" value="1"/>
</dbReference>
<dbReference type="PIRSF" id="PIRSF016487">
    <property type="entry name" value="CYTH_UCP016487"/>
    <property type="match status" value="1"/>
</dbReference>
<proteinExistence type="predicted"/>
<comment type="caution">
    <text evidence="3">The sequence shown here is derived from an EMBL/GenBank/DDBJ whole genome shotgun (WGS) entry which is preliminary data.</text>
</comment>
<dbReference type="InterPro" id="IPR023577">
    <property type="entry name" value="CYTH_domain"/>
</dbReference>
<dbReference type="InterPro" id="IPR033469">
    <property type="entry name" value="CYTH-like_dom_sf"/>
</dbReference>
<dbReference type="SMART" id="SM01118">
    <property type="entry name" value="CYTH"/>
    <property type="match status" value="1"/>
</dbReference>
<dbReference type="PROSITE" id="PS51707">
    <property type="entry name" value="CYTH"/>
    <property type="match status" value="1"/>
</dbReference>
<dbReference type="InterPro" id="IPR012042">
    <property type="entry name" value="NeuTTM/CthTTM-like"/>
</dbReference>
<evidence type="ECO:0000313" key="4">
    <source>
        <dbReference type="Proteomes" id="UP000256845"/>
    </source>
</evidence>
<dbReference type="PANTHER" id="PTHR40114:SF1">
    <property type="entry name" value="SLR0698 PROTEIN"/>
    <property type="match status" value="1"/>
</dbReference>
<protein>
    <submittedName>
        <fullName evidence="3">Adenylate cyclase</fullName>
    </submittedName>
</protein>
<keyword evidence="4" id="KW-1185">Reference proteome</keyword>
<feature type="domain" description="CYTH" evidence="2">
    <location>
        <begin position="17"/>
        <end position="163"/>
    </location>
</feature>
<reference evidence="3 4" key="1">
    <citation type="submission" date="2018-07" db="EMBL/GenBank/DDBJ databases">
        <title>Genomic Encyclopedia of Type Strains, Phase III (KMG-III): the genomes of soil and plant-associated and newly described type strains.</title>
        <authorList>
            <person name="Whitman W."/>
        </authorList>
    </citation>
    <scope>NUCLEOTIDE SEQUENCE [LARGE SCALE GENOMIC DNA]</scope>
    <source>
        <strain evidence="3 4">CECT 8488</strain>
    </source>
</reference>
<evidence type="ECO:0000313" key="3">
    <source>
        <dbReference type="EMBL" id="RED45797.1"/>
    </source>
</evidence>
<evidence type="ECO:0000259" key="2">
    <source>
        <dbReference type="PROSITE" id="PS51707"/>
    </source>
</evidence>
<dbReference type="RefSeq" id="WP_218044739.1">
    <property type="nucleotide sequence ID" value="NZ_QRDW01000011.1"/>
</dbReference>
<sequence>MTVPPFIFALFDYDFAMIEIERKFLVRHTNWGQPESSRRIEQGYLFIAEGRSMRVRRTGEAYEMTLKVQGEGLMRHEINTDIDAAQGQKILDELCVEPPIQKTRHVIAFAGKTWEVDVFDGANDGLIMAEIELSSEDEQFDLPDWIGPEVTDDDRFFNSALSSHPFQDWGVSYDDLIASKEAA</sequence>
<dbReference type="Pfam" id="PF01928">
    <property type="entry name" value="CYTH"/>
    <property type="match status" value="1"/>
</dbReference>
<dbReference type="CDD" id="cd07891">
    <property type="entry name" value="CYTH-like_CthTTM-like_1"/>
    <property type="match status" value="1"/>
</dbReference>
<gene>
    <name evidence="3" type="ORF">DFP90_11144</name>
</gene>
<organism evidence="3 4">
    <name type="scientific">Aestuariispira insulae</name>
    <dbReference type="NCBI Taxonomy" id="1461337"/>
    <lineage>
        <taxon>Bacteria</taxon>
        <taxon>Pseudomonadati</taxon>
        <taxon>Pseudomonadota</taxon>
        <taxon>Alphaproteobacteria</taxon>
        <taxon>Rhodospirillales</taxon>
        <taxon>Kiloniellaceae</taxon>
        <taxon>Aestuariispira</taxon>
    </lineage>
</organism>
<evidence type="ECO:0000256" key="1">
    <source>
        <dbReference type="PIRSR" id="PIRSR016487-1"/>
    </source>
</evidence>
<feature type="active site" description="Proton acceptor" evidence="1">
    <location>
        <position position="44"/>
    </location>
</feature>
<dbReference type="Proteomes" id="UP000256845">
    <property type="component" value="Unassembled WGS sequence"/>
</dbReference>
<accession>A0A3D9H8K0</accession>
<name>A0A3D9H8K0_9PROT</name>
<dbReference type="PANTHER" id="PTHR40114">
    <property type="entry name" value="SLR0698 PROTEIN"/>
    <property type="match status" value="1"/>
</dbReference>
<dbReference type="AlphaFoldDB" id="A0A3D9H8K0"/>
<dbReference type="EMBL" id="QRDW01000011">
    <property type="protein sequence ID" value="RED45797.1"/>
    <property type="molecule type" value="Genomic_DNA"/>
</dbReference>